<dbReference type="EMBL" id="MCGO01000047">
    <property type="protein sequence ID" value="ORY37909.1"/>
    <property type="molecule type" value="Genomic_DNA"/>
</dbReference>
<dbReference type="STRING" id="329046.A0A1Y2BT29"/>
<gene>
    <name evidence="4" type="ORF">BCR33DRAFT_663153</name>
</gene>
<sequence>ISRTHQNFCATKDLVEQFLQLNAQVAKIQNVLTQDAANPTGPAENLLYIHYQIQNLESLRNSTLAKSRKAPADVLETLNKYFQQVDDLIKQFEIYLWEVGKNTIALVKEGNSAGVLRLVKIIETEEKADEVAAIAEATTPVELLESARAIKSYRIKFFDVLRDSINAHVHQMYQAQMIDFHELPLAIDAVLEDLIVVNEKLSPRFPKKYNIFQFFVLEYHRSIYDMVNNIIAAPMEAGSILILLKLVRDYYSNMSSRLGVGEELLEPRLLDDREDELILNYIQLVREKLGEWLNNLLNNETRGFLERTGPPDVDRNGKYELNGSVIVFQMFNQQIDIVSGSSRGALIFDVLAECCTALEEYQRAWSRILEFEYDKFTDRSPDLAEGLPDYIVALANDSMKCTEFSEVMISRIETLMDDPFKAQAIEMLRTSLDGFMRIVKRCYGILIDITLKDTLPALTRLYCTEWYEMELVRLVVGTFEDYFNDFQERMQDYIFTKYVNELQDRFILLYVESLRNKGGKLKLPLATEKMRLDLEMVTDFFSKYKAPKRVKAAFDVMEKIIAFIESNGSLLFLDFYTLWKAYPDIPLPFVEELLFKRDDLDRTQVREVLDQIKTKVAEERECNQNLPVTLFSKFSMK</sequence>
<dbReference type="GO" id="GO:0000149">
    <property type="term" value="F:SNARE binding"/>
    <property type="evidence" value="ECO:0007669"/>
    <property type="project" value="TreeGrafter"/>
</dbReference>
<dbReference type="Proteomes" id="UP000193642">
    <property type="component" value="Unassembled WGS sequence"/>
</dbReference>
<evidence type="ECO:0000313" key="5">
    <source>
        <dbReference type="Proteomes" id="UP000193642"/>
    </source>
</evidence>
<dbReference type="GO" id="GO:0000145">
    <property type="term" value="C:exocyst"/>
    <property type="evidence" value="ECO:0007669"/>
    <property type="project" value="InterPro"/>
</dbReference>
<dbReference type="InterPro" id="IPR010326">
    <property type="entry name" value="EXOC3/Sec6"/>
</dbReference>
<feature type="non-terminal residue" evidence="4">
    <location>
        <position position="1"/>
    </location>
</feature>
<dbReference type="OrthoDB" id="190098at2759"/>
<evidence type="ECO:0000256" key="2">
    <source>
        <dbReference type="ARBA" id="ARBA00022448"/>
    </source>
</evidence>
<evidence type="ECO:0000313" key="4">
    <source>
        <dbReference type="EMBL" id="ORY37909.1"/>
    </source>
</evidence>
<dbReference type="PANTHER" id="PTHR21292:SF1">
    <property type="entry name" value="EXOCYST COMPLEX COMPONENT 3"/>
    <property type="match status" value="1"/>
</dbReference>
<name>A0A1Y2BT29_9FUNG</name>
<evidence type="ECO:0000256" key="3">
    <source>
        <dbReference type="ARBA" id="ARBA00022483"/>
    </source>
</evidence>
<keyword evidence="2" id="KW-0813">Transport</keyword>
<dbReference type="Pfam" id="PF06046">
    <property type="entry name" value="Sec6"/>
    <property type="match status" value="1"/>
</dbReference>
<keyword evidence="3" id="KW-0268">Exocytosis</keyword>
<comment type="similarity">
    <text evidence="1">Belongs to the SEC6 family.</text>
</comment>
<dbReference type="AlphaFoldDB" id="A0A1Y2BT29"/>
<proteinExistence type="inferred from homology"/>
<evidence type="ECO:0000256" key="1">
    <source>
        <dbReference type="ARBA" id="ARBA00009447"/>
    </source>
</evidence>
<dbReference type="Gene3D" id="1.10.357.70">
    <property type="entry name" value="Exocyst complex component Sec6, C-terminal domain"/>
    <property type="match status" value="1"/>
</dbReference>
<comment type="caution">
    <text evidence="4">The sequence shown here is derived from an EMBL/GenBank/DDBJ whole genome shotgun (WGS) entry which is preliminary data.</text>
</comment>
<dbReference type="GO" id="GO:0006887">
    <property type="term" value="P:exocytosis"/>
    <property type="evidence" value="ECO:0007669"/>
    <property type="project" value="UniProtKB-KW"/>
</dbReference>
<accession>A0A1Y2BT29</accession>
<dbReference type="GO" id="GO:0051601">
    <property type="term" value="P:exocyst localization"/>
    <property type="evidence" value="ECO:0007669"/>
    <property type="project" value="TreeGrafter"/>
</dbReference>
<organism evidence="4 5">
    <name type="scientific">Rhizoclosmatium globosum</name>
    <dbReference type="NCBI Taxonomy" id="329046"/>
    <lineage>
        <taxon>Eukaryota</taxon>
        <taxon>Fungi</taxon>
        <taxon>Fungi incertae sedis</taxon>
        <taxon>Chytridiomycota</taxon>
        <taxon>Chytridiomycota incertae sedis</taxon>
        <taxon>Chytridiomycetes</taxon>
        <taxon>Chytridiales</taxon>
        <taxon>Chytriomycetaceae</taxon>
        <taxon>Rhizoclosmatium</taxon>
    </lineage>
</organism>
<dbReference type="InterPro" id="IPR042532">
    <property type="entry name" value="EXOC3/Sec6_C"/>
</dbReference>
<reference evidence="4 5" key="1">
    <citation type="submission" date="2016-07" db="EMBL/GenBank/DDBJ databases">
        <title>Pervasive Adenine N6-methylation of Active Genes in Fungi.</title>
        <authorList>
            <consortium name="DOE Joint Genome Institute"/>
            <person name="Mondo S.J."/>
            <person name="Dannebaum R.O."/>
            <person name="Kuo R.C."/>
            <person name="Labutti K."/>
            <person name="Haridas S."/>
            <person name="Kuo A."/>
            <person name="Salamov A."/>
            <person name="Ahrendt S.R."/>
            <person name="Lipzen A."/>
            <person name="Sullivan W."/>
            <person name="Andreopoulos W.B."/>
            <person name="Clum A."/>
            <person name="Lindquist E."/>
            <person name="Daum C."/>
            <person name="Ramamoorthy G.K."/>
            <person name="Gryganskyi A."/>
            <person name="Culley D."/>
            <person name="Magnuson J.K."/>
            <person name="James T.Y."/>
            <person name="O'Malley M.A."/>
            <person name="Stajich J.E."/>
            <person name="Spatafora J.W."/>
            <person name="Visel A."/>
            <person name="Grigoriev I.V."/>
        </authorList>
    </citation>
    <scope>NUCLEOTIDE SEQUENCE [LARGE SCALE GENOMIC DNA]</scope>
    <source>
        <strain evidence="4 5">JEL800</strain>
    </source>
</reference>
<protein>
    <submittedName>
        <fullName evidence="4">Exocyst complex component Sec6</fullName>
    </submittedName>
</protein>
<keyword evidence="5" id="KW-1185">Reference proteome</keyword>
<dbReference type="Gene3D" id="1.10.357.50">
    <property type="match status" value="1"/>
</dbReference>
<dbReference type="PANTHER" id="PTHR21292">
    <property type="entry name" value="EXOCYST COMPLEX COMPONENT SEC6-RELATED"/>
    <property type="match status" value="1"/>
</dbReference>